<dbReference type="RefSeq" id="WP_184218099.1">
    <property type="nucleotide sequence ID" value="NZ_JACHIP010000004.1"/>
</dbReference>
<dbReference type="EMBL" id="JACHIP010000004">
    <property type="protein sequence ID" value="MBB5058447.1"/>
    <property type="molecule type" value="Genomic_DNA"/>
</dbReference>
<keyword evidence="4" id="KW-1185">Reference proteome</keyword>
<name>A0A7W7ZER3_9BACT</name>
<dbReference type="Pfam" id="PF09723">
    <property type="entry name" value="Zn_ribbon_8"/>
    <property type="match status" value="1"/>
</dbReference>
<proteinExistence type="predicted"/>
<dbReference type="NCBIfam" id="TIGR02605">
    <property type="entry name" value="CxxC_CxxC_SSSS"/>
    <property type="match status" value="1"/>
</dbReference>
<sequence length="112" mass="11260">MPLYEYECTACHKRTEKIQKFSDPEITICPKCGGPLERVLSAPAISFKGGGWFADGYGNAKPAASGSSEGGSKGSESTKSESKPSGDSSPASTPAPAAAPAAPAASAPVSKP</sequence>
<evidence type="ECO:0000313" key="3">
    <source>
        <dbReference type="EMBL" id="MBB5058447.1"/>
    </source>
</evidence>
<feature type="domain" description="Putative regulatory protein FmdB zinc ribbon" evidence="2">
    <location>
        <begin position="1"/>
        <end position="41"/>
    </location>
</feature>
<reference evidence="3 4" key="1">
    <citation type="submission" date="2020-08" db="EMBL/GenBank/DDBJ databases">
        <title>Genomic Encyclopedia of Type Strains, Phase IV (KMG-V): Genome sequencing to study the core and pangenomes of soil and plant-associated prokaryotes.</title>
        <authorList>
            <person name="Whitman W."/>
        </authorList>
    </citation>
    <scope>NUCLEOTIDE SEQUENCE [LARGE SCALE GENOMIC DNA]</scope>
    <source>
        <strain evidence="3 4">M8UP14</strain>
    </source>
</reference>
<feature type="compositionally biased region" description="Low complexity" evidence="1">
    <location>
        <begin position="85"/>
        <end position="112"/>
    </location>
</feature>
<organism evidence="3 4">
    <name type="scientific">Granulicella aggregans</name>
    <dbReference type="NCBI Taxonomy" id="474949"/>
    <lineage>
        <taxon>Bacteria</taxon>
        <taxon>Pseudomonadati</taxon>
        <taxon>Acidobacteriota</taxon>
        <taxon>Terriglobia</taxon>
        <taxon>Terriglobales</taxon>
        <taxon>Acidobacteriaceae</taxon>
        <taxon>Granulicella</taxon>
    </lineage>
</organism>
<evidence type="ECO:0000256" key="1">
    <source>
        <dbReference type="SAM" id="MobiDB-lite"/>
    </source>
</evidence>
<accession>A0A7W7ZER3</accession>
<protein>
    <submittedName>
        <fullName evidence="3">Putative FmdB family regulatory protein</fullName>
    </submittedName>
</protein>
<evidence type="ECO:0000259" key="2">
    <source>
        <dbReference type="SMART" id="SM00834"/>
    </source>
</evidence>
<dbReference type="AlphaFoldDB" id="A0A7W7ZER3"/>
<dbReference type="Proteomes" id="UP000540989">
    <property type="component" value="Unassembled WGS sequence"/>
</dbReference>
<dbReference type="PANTHER" id="PTHR34404">
    <property type="entry name" value="REGULATORY PROTEIN, FMDB FAMILY"/>
    <property type="match status" value="1"/>
</dbReference>
<gene>
    <name evidence="3" type="ORF">HDF16_003161</name>
</gene>
<comment type="caution">
    <text evidence="3">The sequence shown here is derived from an EMBL/GenBank/DDBJ whole genome shotgun (WGS) entry which is preliminary data.</text>
</comment>
<feature type="region of interest" description="Disordered" evidence="1">
    <location>
        <begin position="58"/>
        <end position="112"/>
    </location>
</feature>
<dbReference type="SMART" id="SM00834">
    <property type="entry name" value="CxxC_CXXC_SSSS"/>
    <property type="match status" value="1"/>
</dbReference>
<dbReference type="InterPro" id="IPR013429">
    <property type="entry name" value="Regulatory_FmdB_Zinc_ribbon"/>
</dbReference>
<evidence type="ECO:0000313" key="4">
    <source>
        <dbReference type="Proteomes" id="UP000540989"/>
    </source>
</evidence>
<dbReference type="PANTHER" id="PTHR34404:SF2">
    <property type="entry name" value="CONSERVED SERINE RICH PROTEIN"/>
    <property type="match status" value="1"/>
</dbReference>